<organism evidence="1 2">
    <name type="scientific">Araneus ventricosus</name>
    <name type="common">Orbweaver spider</name>
    <name type="synonym">Epeira ventricosa</name>
    <dbReference type="NCBI Taxonomy" id="182803"/>
    <lineage>
        <taxon>Eukaryota</taxon>
        <taxon>Metazoa</taxon>
        <taxon>Ecdysozoa</taxon>
        <taxon>Arthropoda</taxon>
        <taxon>Chelicerata</taxon>
        <taxon>Arachnida</taxon>
        <taxon>Araneae</taxon>
        <taxon>Araneomorphae</taxon>
        <taxon>Entelegynae</taxon>
        <taxon>Araneoidea</taxon>
        <taxon>Araneidae</taxon>
        <taxon>Araneus</taxon>
    </lineage>
</organism>
<dbReference type="OrthoDB" id="6434684at2759"/>
<evidence type="ECO:0000313" key="2">
    <source>
        <dbReference type="Proteomes" id="UP000499080"/>
    </source>
</evidence>
<reference evidence="1 2" key="1">
    <citation type="journal article" date="2019" name="Sci. Rep.">
        <title>Orb-weaving spider Araneus ventricosus genome elucidates the spidroin gene catalogue.</title>
        <authorList>
            <person name="Kono N."/>
            <person name="Nakamura H."/>
            <person name="Ohtoshi R."/>
            <person name="Moran D.A.P."/>
            <person name="Shinohara A."/>
            <person name="Yoshida Y."/>
            <person name="Fujiwara M."/>
            <person name="Mori M."/>
            <person name="Tomita M."/>
            <person name="Arakawa K."/>
        </authorList>
    </citation>
    <scope>NUCLEOTIDE SEQUENCE [LARGE SCALE GENOMIC DNA]</scope>
</reference>
<dbReference type="EMBL" id="BGPR01000009">
    <property type="protein sequence ID" value="GBL75887.1"/>
    <property type="molecule type" value="Genomic_DNA"/>
</dbReference>
<accession>A0A4Y2A8J7</accession>
<evidence type="ECO:0000313" key="1">
    <source>
        <dbReference type="EMBL" id="GBL75887.1"/>
    </source>
</evidence>
<protein>
    <submittedName>
        <fullName evidence="1">Uncharacterized protein</fullName>
    </submittedName>
</protein>
<gene>
    <name evidence="1" type="ORF">AVEN_234230_1</name>
</gene>
<name>A0A4Y2A8J7_ARAVE</name>
<keyword evidence="2" id="KW-1185">Reference proteome</keyword>
<comment type="caution">
    <text evidence="1">The sequence shown here is derived from an EMBL/GenBank/DDBJ whole genome shotgun (WGS) entry which is preliminary data.</text>
</comment>
<dbReference type="Proteomes" id="UP000499080">
    <property type="component" value="Unassembled WGS sequence"/>
</dbReference>
<proteinExistence type="predicted"/>
<sequence>MKSSENMFLLHHNKKDDPSSLSDEDIYAGHVSHEDVENECAENNNDNTFKSNSLADNLKNFDSPIFENAPTTIAKTLLMVMMYAMKHSLTWTAVEDMLKLFNNIFGQSVLPQTKYAFNKIFRTTDSMTFHFYCTGCHHYLGKYEGHITKNFDKTNSNLMCPNPKCKKCTMPTA</sequence>
<dbReference type="AlphaFoldDB" id="A0A4Y2A8J7"/>